<dbReference type="PROSITE" id="PS01174">
    <property type="entry name" value="LIPASE_GDXG_SER"/>
    <property type="match status" value="1"/>
</dbReference>
<dbReference type="VEuPathDB" id="FungiDB:DNF11_2284"/>
<name>A0A3G2S599_MALR7</name>
<feature type="active site" evidence="5">
    <location>
        <position position="338"/>
    </location>
</feature>
<dbReference type="AlphaFoldDB" id="A0A3G2S599"/>
<dbReference type="InterPro" id="IPR013094">
    <property type="entry name" value="AB_hydrolase_3"/>
</dbReference>
<dbReference type="GO" id="GO:0047372">
    <property type="term" value="F:monoacylglycerol lipase activity"/>
    <property type="evidence" value="ECO:0007669"/>
    <property type="project" value="RHEA"/>
</dbReference>
<dbReference type="STRING" id="425264.A0A3G2S599"/>
<comment type="similarity">
    <text evidence="1">Belongs to the 'GDXG' lipolytic enzyme family.</text>
</comment>
<keyword evidence="8" id="KW-1185">Reference proteome</keyword>
<dbReference type="SUPFAM" id="SSF53474">
    <property type="entry name" value="alpha/beta-Hydrolases"/>
    <property type="match status" value="1"/>
</dbReference>
<evidence type="ECO:0000313" key="8">
    <source>
        <dbReference type="Proteomes" id="UP000269793"/>
    </source>
</evidence>
<reference evidence="7 8" key="1">
    <citation type="submission" date="2018-10" db="EMBL/GenBank/DDBJ databases">
        <title>Complete genome sequence of Malassezia restricta CBS 7877.</title>
        <authorList>
            <person name="Morand S.C."/>
            <person name="Bertignac M."/>
            <person name="Iltis A."/>
            <person name="Kolder I."/>
            <person name="Pirovano W."/>
            <person name="Jourdain R."/>
            <person name="Clavaud C."/>
        </authorList>
    </citation>
    <scope>NUCLEOTIDE SEQUENCE [LARGE SCALE GENOMIC DNA]</scope>
    <source>
        <strain evidence="7 8">CBS 7877</strain>
    </source>
</reference>
<dbReference type="InterPro" id="IPR050300">
    <property type="entry name" value="GDXG_lipolytic_enzyme"/>
</dbReference>
<evidence type="ECO:0000256" key="5">
    <source>
        <dbReference type="PROSITE-ProRule" id="PRU10038"/>
    </source>
</evidence>
<dbReference type="PANTHER" id="PTHR48081:SF26">
    <property type="entry name" value="ALPHA_BETA HYDROLASE FOLD-3 DOMAIN-CONTAINING PROTEIN"/>
    <property type="match status" value="1"/>
</dbReference>
<evidence type="ECO:0000313" key="7">
    <source>
        <dbReference type="EMBL" id="AYO43234.1"/>
    </source>
</evidence>
<dbReference type="PANTHER" id="PTHR48081">
    <property type="entry name" value="AB HYDROLASE SUPERFAMILY PROTEIN C4A8.06C"/>
    <property type="match status" value="1"/>
</dbReference>
<organism evidence="7 8">
    <name type="scientific">Malassezia restricta (strain ATCC 96810 / NBRC 103918 / CBS 7877)</name>
    <name type="common">Seborrheic dermatitis infection agent</name>
    <dbReference type="NCBI Taxonomy" id="425264"/>
    <lineage>
        <taxon>Eukaryota</taxon>
        <taxon>Fungi</taxon>
        <taxon>Dikarya</taxon>
        <taxon>Basidiomycota</taxon>
        <taxon>Ustilaginomycotina</taxon>
        <taxon>Malasseziomycetes</taxon>
        <taxon>Malasseziales</taxon>
        <taxon>Malasseziaceae</taxon>
        <taxon>Malassezia</taxon>
    </lineage>
</organism>
<dbReference type="EMBL" id="CP033151">
    <property type="protein sequence ID" value="AYO43234.1"/>
    <property type="molecule type" value="Genomic_DNA"/>
</dbReference>
<evidence type="ECO:0000256" key="3">
    <source>
        <dbReference type="ARBA" id="ARBA00047591"/>
    </source>
</evidence>
<dbReference type="OrthoDB" id="2152029at2759"/>
<dbReference type="InterPro" id="IPR033140">
    <property type="entry name" value="Lipase_GDXG_put_SER_AS"/>
</dbReference>
<dbReference type="Pfam" id="PF07859">
    <property type="entry name" value="Abhydrolase_3"/>
    <property type="match status" value="1"/>
</dbReference>
<evidence type="ECO:0000259" key="6">
    <source>
        <dbReference type="Pfam" id="PF07859"/>
    </source>
</evidence>
<sequence length="571" mass="64510">MRKGSLAPDASYESKSQKSFCVDHASMSSDHGLDDDKWLRLSFPFPLPHVQRKREQDLDLHGQRDSVPGRRTMRMIHFPLTLPTTDFPNQGQGQLSEFFVQRPIWAMEPCRTLYCAAFATYMLCLYVPYKAVINIPPCNRPRRSWTWKKAMLVSLIRRCTVFICKTHILLTGQPSEKPPKCTKSLYVHIDPQTVLSGSESEKPGDIRGELARAMKLQRIKPVCISGFFVAGPDEPIPASDRAMPDERIIVHLHGGAYWMGTANEKSPSAAFCRDLLRRLEGEKGMPQRAFLVEYRLARHGDYEHGSYPAALLDAFVAYLYLIRTCGFRPENIILSGDSSGGNLALALCRYLRDEGVENVPGSLLLLSPWCDVSRSHSGPLPAPNPFSTTVLNNQSDVITASLLYRNSAVCPLLGRLPASETYKNPYISPVSLQLDAQSGVYPPHWGFCGFPRHVFINTGRAELNSEQHVTLAHRMAEGTVSGVPQYSGDCDYSEDRAHNMSWRDQFPRTKGWVSRHDSHVQRHACDQRPLENRRVVLDEAIDGVHIYPFFLWFEPERSDTLDRIAAWIRAL</sequence>
<evidence type="ECO:0000256" key="2">
    <source>
        <dbReference type="ARBA" id="ARBA00022801"/>
    </source>
</evidence>
<feature type="domain" description="Alpha/beta hydrolase fold-3" evidence="6">
    <location>
        <begin position="249"/>
        <end position="379"/>
    </location>
</feature>
<gene>
    <name evidence="7" type="primary">est</name>
    <name evidence="7" type="ORF">DNF11_2284</name>
</gene>
<proteinExistence type="inferred from homology"/>
<dbReference type="GO" id="GO:0120516">
    <property type="term" value="F:diacylglycerol lipase activity"/>
    <property type="evidence" value="ECO:0007669"/>
    <property type="project" value="RHEA"/>
</dbReference>
<evidence type="ECO:0000256" key="1">
    <source>
        <dbReference type="ARBA" id="ARBA00010515"/>
    </source>
</evidence>
<dbReference type="InterPro" id="IPR029058">
    <property type="entry name" value="AB_hydrolase_fold"/>
</dbReference>
<evidence type="ECO:0000256" key="4">
    <source>
        <dbReference type="ARBA" id="ARBA00048461"/>
    </source>
</evidence>
<comment type="catalytic activity">
    <reaction evidence="4">
        <text>a monoacylglycerol + H2O = glycerol + a fatty acid + H(+)</text>
        <dbReference type="Rhea" id="RHEA:15245"/>
        <dbReference type="ChEBI" id="CHEBI:15377"/>
        <dbReference type="ChEBI" id="CHEBI:15378"/>
        <dbReference type="ChEBI" id="CHEBI:17408"/>
        <dbReference type="ChEBI" id="CHEBI:17754"/>
        <dbReference type="ChEBI" id="CHEBI:28868"/>
    </reaction>
</comment>
<protein>
    <submittedName>
        <fullName evidence="7">Esterase</fullName>
        <ecNumber evidence="7">3.1.1.-</ecNumber>
    </submittedName>
</protein>
<dbReference type="Proteomes" id="UP000269793">
    <property type="component" value="Chromosome IV"/>
</dbReference>
<dbReference type="Gene3D" id="3.40.50.1820">
    <property type="entry name" value="alpha/beta hydrolase"/>
    <property type="match status" value="1"/>
</dbReference>
<comment type="catalytic activity">
    <reaction evidence="3">
        <text>a diacylglycerol + H2O = a monoacylglycerol + a fatty acid + H(+)</text>
        <dbReference type="Rhea" id="RHEA:32731"/>
        <dbReference type="ChEBI" id="CHEBI:15377"/>
        <dbReference type="ChEBI" id="CHEBI:15378"/>
        <dbReference type="ChEBI" id="CHEBI:17408"/>
        <dbReference type="ChEBI" id="CHEBI:18035"/>
        <dbReference type="ChEBI" id="CHEBI:28868"/>
    </reaction>
</comment>
<dbReference type="EC" id="3.1.1.-" evidence="7"/>
<keyword evidence="2 7" id="KW-0378">Hydrolase</keyword>
<accession>A0A3G2S599</accession>